<feature type="region of interest" description="Disordered" evidence="4">
    <location>
        <begin position="1"/>
        <end position="25"/>
    </location>
</feature>
<dbReference type="Pfam" id="PF03098">
    <property type="entry name" value="An_peroxidase"/>
    <property type="match status" value="1"/>
</dbReference>
<dbReference type="PROSITE" id="PS50292">
    <property type="entry name" value="PEROXIDASE_3"/>
    <property type="match status" value="1"/>
</dbReference>
<dbReference type="PANTHER" id="PTHR11475">
    <property type="entry name" value="OXIDASE/PEROXIDASE"/>
    <property type="match status" value="1"/>
</dbReference>
<dbReference type="PRINTS" id="PR00457">
    <property type="entry name" value="ANPEROXIDASE"/>
</dbReference>
<protein>
    <submittedName>
        <fullName evidence="5">Heme peroxidase family protein</fullName>
    </submittedName>
</protein>
<feature type="compositionally biased region" description="Gly residues" evidence="4">
    <location>
        <begin position="13"/>
        <end position="22"/>
    </location>
</feature>
<evidence type="ECO:0000256" key="4">
    <source>
        <dbReference type="SAM" id="MobiDB-lite"/>
    </source>
</evidence>
<dbReference type="EMBL" id="JAWIIJ010000002">
    <property type="protein sequence ID" value="MDV2077943.1"/>
    <property type="molecule type" value="Genomic_DNA"/>
</dbReference>
<proteinExistence type="predicted"/>
<evidence type="ECO:0000313" key="6">
    <source>
        <dbReference type="Proteomes" id="UP001269819"/>
    </source>
</evidence>
<keyword evidence="2" id="KW-0964">Secreted</keyword>
<name>A0ABU3VUJ6_9GAMM</name>
<evidence type="ECO:0000313" key="5">
    <source>
        <dbReference type="EMBL" id="MDV2077943.1"/>
    </source>
</evidence>
<reference evidence="5 6" key="1">
    <citation type="submission" date="2023-10" db="EMBL/GenBank/DDBJ databases">
        <title>Characteristics and mechanism of a salt-tolerant marine origin heterotrophic nitrifying- aerobic denitrifying bacteria Marinobacter xestospongiae HN1.</title>
        <authorList>
            <person name="Qi R."/>
        </authorList>
    </citation>
    <scope>NUCLEOTIDE SEQUENCE [LARGE SCALE GENOMIC DNA]</scope>
    <source>
        <strain evidence="5 6">HN1</strain>
    </source>
</reference>
<dbReference type="PANTHER" id="PTHR11475:SF4">
    <property type="entry name" value="CHORION PEROXIDASE"/>
    <property type="match status" value="1"/>
</dbReference>
<dbReference type="InterPro" id="IPR019791">
    <property type="entry name" value="Haem_peroxidase_animal"/>
</dbReference>
<dbReference type="RefSeq" id="WP_316972802.1">
    <property type="nucleotide sequence ID" value="NZ_JAWIIJ010000002.1"/>
</dbReference>
<dbReference type="InterPro" id="IPR037120">
    <property type="entry name" value="Haem_peroxidase_sf_animal"/>
</dbReference>
<keyword evidence="3" id="KW-0325">Glycoprotein</keyword>
<dbReference type="InterPro" id="IPR010255">
    <property type="entry name" value="Haem_peroxidase_sf"/>
</dbReference>
<comment type="caution">
    <text evidence="5">The sequence shown here is derived from an EMBL/GenBank/DDBJ whole genome shotgun (WGS) entry which is preliminary data.</text>
</comment>
<sequence>MTRTLMHPTPGLGCPGHGGGGRRPSAEALARLSGHDDPGMFGRMFPDLPPLEVAEDKLRALAETMVAADAVDPALDNRHIPAGYTYFGQFVDHDITLDLASLNQRRRDPLGVTNFRTPALDLDNVYGLGPEGSPQLYARLAGNPRVRGERLLLGHNMRIHYGSVPGHFRNDLPRSAEGMALIGDPRNDENLLVAQTHLAFLKFHNRVCDQLEADGVPREARFEQARQLVTWHYQWLVLHDWMEKLCGDGATARILADGRQFYRFRETPYMPVEFSAAAYRLGHSMVRQTYHLNRLYSPIDFPEIFRFSGLSGAIVGNLAPDDMDGGDLVRSLPSALIIDWRRFYEVDQSPGLATNLSRRIDARLAPELHELPGGGGNLALRNLQRGVQLGLPSGQDVATAMGISNPLTAAEIATGPDGDEARRQGLDAATPLWYYILKEAEVRENGERLGPVGATIVSEVLVGLVHGDRQSYLWLDGPDWQPSLPSAVPGAFTMADLIRYVDDINPIGD</sequence>
<dbReference type="GO" id="GO:0004601">
    <property type="term" value="F:peroxidase activity"/>
    <property type="evidence" value="ECO:0007669"/>
    <property type="project" value="UniProtKB-KW"/>
</dbReference>
<organism evidence="5 6">
    <name type="scientific">Marinobacter xestospongiae</name>
    <dbReference type="NCBI Taxonomy" id="994319"/>
    <lineage>
        <taxon>Bacteria</taxon>
        <taxon>Pseudomonadati</taxon>
        <taxon>Pseudomonadota</taxon>
        <taxon>Gammaproteobacteria</taxon>
        <taxon>Pseudomonadales</taxon>
        <taxon>Marinobacteraceae</taxon>
        <taxon>Marinobacter</taxon>
    </lineage>
</organism>
<accession>A0ABU3VUJ6</accession>
<keyword evidence="6" id="KW-1185">Reference proteome</keyword>
<dbReference type="Gene3D" id="1.10.640.10">
    <property type="entry name" value="Haem peroxidase domain superfamily, animal type"/>
    <property type="match status" value="1"/>
</dbReference>
<dbReference type="SUPFAM" id="SSF48113">
    <property type="entry name" value="Heme-dependent peroxidases"/>
    <property type="match status" value="1"/>
</dbReference>
<dbReference type="Proteomes" id="UP001269819">
    <property type="component" value="Unassembled WGS sequence"/>
</dbReference>
<evidence type="ECO:0000256" key="2">
    <source>
        <dbReference type="ARBA" id="ARBA00022525"/>
    </source>
</evidence>
<comment type="subcellular location">
    <subcellularLocation>
        <location evidence="1">Secreted</location>
    </subcellularLocation>
</comment>
<gene>
    <name evidence="5" type="ORF">RYS15_04580</name>
</gene>
<evidence type="ECO:0000256" key="1">
    <source>
        <dbReference type="ARBA" id="ARBA00004613"/>
    </source>
</evidence>
<keyword evidence="5" id="KW-0560">Oxidoreductase</keyword>
<dbReference type="CDD" id="cd09819">
    <property type="entry name" value="An_peroxidase_bacterial_1"/>
    <property type="match status" value="1"/>
</dbReference>
<evidence type="ECO:0000256" key="3">
    <source>
        <dbReference type="ARBA" id="ARBA00023180"/>
    </source>
</evidence>
<keyword evidence="5" id="KW-0575">Peroxidase</keyword>